<protein>
    <recommendedName>
        <fullName evidence="2">DUF7580 domain-containing protein</fullName>
    </recommendedName>
</protein>
<evidence type="ECO:0000259" key="2">
    <source>
        <dbReference type="Pfam" id="PF24476"/>
    </source>
</evidence>
<dbReference type="Gene3D" id="3.40.50.1580">
    <property type="entry name" value="Nucleoside phosphorylase domain"/>
    <property type="match status" value="1"/>
</dbReference>
<dbReference type="Pfam" id="PF24476">
    <property type="entry name" value="DUF7580"/>
    <property type="match status" value="1"/>
</dbReference>
<feature type="region of interest" description="Disordered" evidence="1">
    <location>
        <begin position="560"/>
        <end position="605"/>
    </location>
</feature>
<dbReference type="PANTHER" id="PTHR46082">
    <property type="entry name" value="ATP/GTP-BINDING PROTEIN-RELATED"/>
    <property type="match status" value="1"/>
</dbReference>
<dbReference type="InterPro" id="IPR056002">
    <property type="entry name" value="DUF7580"/>
</dbReference>
<dbReference type="Proteomes" id="UP000247810">
    <property type="component" value="Unassembled WGS sequence"/>
</dbReference>
<feature type="domain" description="DUF7580" evidence="2">
    <location>
        <begin position="186"/>
        <end position="531"/>
    </location>
</feature>
<reference evidence="3 4" key="1">
    <citation type="submission" date="2018-02" db="EMBL/GenBank/DDBJ databases">
        <title>The genomes of Aspergillus section Nigri reveals drivers in fungal speciation.</title>
        <authorList>
            <consortium name="DOE Joint Genome Institute"/>
            <person name="Vesth T.C."/>
            <person name="Nybo J."/>
            <person name="Theobald S."/>
            <person name="Brandl J."/>
            <person name="Frisvad J.C."/>
            <person name="Nielsen K.F."/>
            <person name="Lyhne E.K."/>
            <person name="Kogle M.E."/>
            <person name="Kuo A."/>
            <person name="Riley R."/>
            <person name="Clum A."/>
            <person name="Nolan M."/>
            <person name="Lipzen A."/>
            <person name="Salamov A."/>
            <person name="Henrissat B."/>
            <person name="Wiebenga A."/>
            <person name="De vries R.P."/>
            <person name="Grigoriev I.V."/>
            <person name="Mortensen U.H."/>
            <person name="Andersen M.R."/>
            <person name="Baker S.E."/>
        </authorList>
    </citation>
    <scope>NUCLEOTIDE SEQUENCE [LARGE SCALE GENOMIC DNA]</scope>
    <source>
        <strain evidence="3 4">CBS 707.79</strain>
    </source>
</reference>
<gene>
    <name evidence="3" type="ORF">BO71DRAFT_484276</name>
</gene>
<name>A0A319D905_9EURO</name>
<accession>A0A319D905</accession>
<proteinExistence type="predicted"/>
<feature type="compositionally biased region" description="Polar residues" evidence="1">
    <location>
        <begin position="583"/>
        <end position="600"/>
    </location>
</feature>
<dbReference type="AlphaFoldDB" id="A0A319D905"/>
<dbReference type="VEuPathDB" id="FungiDB:BO71DRAFT_484276"/>
<dbReference type="InterPro" id="IPR035994">
    <property type="entry name" value="Nucleoside_phosphorylase_sf"/>
</dbReference>
<dbReference type="GO" id="GO:0003824">
    <property type="term" value="F:catalytic activity"/>
    <property type="evidence" value="ECO:0007669"/>
    <property type="project" value="InterPro"/>
</dbReference>
<keyword evidence="4" id="KW-1185">Reference proteome</keyword>
<dbReference type="InterPro" id="IPR053137">
    <property type="entry name" value="NLR-like"/>
</dbReference>
<dbReference type="SUPFAM" id="SSF53167">
    <property type="entry name" value="Purine and uridine phosphorylases"/>
    <property type="match status" value="1"/>
</dbReference>
<feature type="region of interest" description="Disordered" evidence="1">
    <location>
        <begin position="809"/>
        <end position="838"/>
    </location>
</feature>
<organism evidence="3 4">
    <name type="scientific">Aspergillus ellipticus CBS 707.79</name>
    <dbReference type="NCBI Taxonomy" id="1448320"/>
    <lineage>
        <taxon>Eukaryota</taxon>
        <taxon>Fungi</taxon>
        <taxon>Dikarya</taxon>
        <taxon>Ascomycota</taxon>
        <taxon>Pezizomycotina</taxon>
        <taxon>Eurotiomycetes</taxon>
        <taxon>Eurotiomycetidae</taxon>
        <taxon>Eurotiales</taxon>
        <taxon>Aspergillaceae</taxon>
        <taxon>Aspergillus</taxon>
        <taxon>Aspergillus subgen. Circumdati</taxon>
    </lineage>
</organism>
<dbReference type="EMBL" id="KZ825884">
    <property type="protein sequence ID" value="PYH93866.1"/>
    <property type="molecule type" value="Genomic_DNA"/>
</dbReference>
<evidence type="ECO:0000313" key="4">
    <source>
        <dbReference type="Proteomes" id="UP000247810"/>
    </source>
</evidence>
<dbReference type="PANTHER" id="PTHR46082:SF11">
    <property type="entry name" value="AAA+ ATPASE DOMAIN-CONTAINING PROTEIN-RELATED"/>
    <property type="match status" value="1"/>
</dbReference>
<evidence type="ECO:0000313" key="3">
    <source>
        <dbReference type="EMBL" id="PYH93866.1"/>
    </source>
</evidence>
<sequence length="898" mass="101333">MDEDRIDESCLISSYTACDTTPGNNANIALLSETLSVIREIADALANEEKSDDLRAFYRHLHALSFLIADQINSLQGAHLSASVRLVTNTVLDHLAFLITDNRIPADLEPQIPFHQIHSLISLWRSSVSLRARNACVRECLDFARPERRHKLERLLRDCTDTLKEHNYETVEVPDVQVRKLREPPDSVWTAANGVFRALVASTKTCDCYPYHQCAARLKLATHRTPHSPDNQCSFDIFITIKLCEALWQEAQIQASLLRRMSRVRIEAPNDRRKDRRPSARLAINKLCEQIDKIKSKPSWRLSMTLEDDMLWKAQSSRRNLSLKTSDVPLSLEQIIKDHPANLTEKTNRVLAVLLGYTVLHLHGTPWLRHSSFTSSNILFLSTLKYIPLAPFIHTRMDLDSTQVVDGEVLDDTSDAMDPDDIPIHPYPSIVMLAIMLKEVYTARPLESFFEPLEVLWDHLETLGENEHWEIAMDAFTRTKSEFSAKYRTAVAKCLDQDIAFDADDNLRDESDLELYIYEEIVQCLEDELDQSFGSSLPIDKLDEIAPTLDIRGWVQARSSVQAPSPKMENQEFHQRSSDNHPHNTSLLTRSSTMNSNLTSEQEDPCIPSEFQFQRRSRSAILDEEHDRLPQDLADKNSYVLGRIGMHNTVLSCLPAGVIGTISAASVANRMVLSFPVLRFCLLVGIGGGAPGEHDIRLGDVVVGIPRGSRGAVIQYDFGKTIQNGEIVMTGSLNRPPDVLLTAVSILKSDHTLYGNRLHNSIEEMIARFPLLRKNFSCPGFQHDTLYEADHDHASDHASCEKCSRAREVRREPRSSPDPVVHYGPIASGNQVMKHGPTRDRLRRDHEVLCFEMEAAGLMDGFQCLVIRGISDYSDSHKNKHWQGYAAAAAAAEYAKEL</sequence>
<evidence type="ECO:0000256" key="1">
    <source>
        <dbReference type="SAM" id="MobiDB-lite"/>
    </source>
</evidence>
<dbReference type="STRING" id="1448320.A0A319D905"/>
<dbReference type="GO" id="GO:0009116">
    <property type="term" value="P:nucleoside metabolic process"/>
    <property type="evidence" value="ECO:0007669"/>
    <property type="project" value="InterPro"/>
</dbReference>
<dbReference type="OrthoDB" id="1577640at2759"/>
<feature type="compositionally biased region" description="Basic and acidic residues" evidence="1">
    <location>
        <begin position="569"/>
        <end position="582"/>
    </location>
</feature>